<protein>
    <submittedName>
        <fullName evidence="1">Uncharacterized protein</fullName>
    </submittedName>
</protein>
<keyword evidence="2" id="KW-1185">Reference proteome</keyword>
<dbReference type="Proteomes" id="UP000265325">
    <property type="component" value="Unassembled WGS sequence"/>
</dbReference>
<reference evidence="1 2" key="1">
    <citation type="submission" date="2015-05" db="EMBL/GenBank/DDBJ databases">
        <title>Draft Genome assembly of Streptomyces showdoensis.</title>
        <authorList>
            <person name="Thapa K.K."/>
            <person name="Metsa-Ketela M."/>
        </authorList>
    </citation>
    <scope>NUCLEOTIDE SEQUENCE [LARGE SCALE GENOMIC DNA]</scope>
    <source>
        <strain evidence="1 2">ATCC 15227</strain>
    </source>
</reference>
<dbReference type="EMBL" id="LAQS01000006">
    <property type="protein sequence ID" value="KKZ74885.1"/>
    <property type="molecule type" value="Genomic_DNA"/>
</dbReference>
<name>A0A2P2GVB2_STREW</name>
<proteinExistence type="predicted"/>
<evidence type="ECO:0000313" key="1">
    <source>
        <dbReference type="EMBL" id="KKZ74885.1"/>
    </source>
</evidence>
<comment type="caution">
    <text evidence="1">The sequence shown here is derived from an EMBL/GenBank/DDBJ whole genome shotgun (WGS) entry which is preliminary data.</text>
</comment>
<sequence>MTEIPTTPCENPADTIMAAVAHGMAGNPLLGLTMLGPFVKGGPTSTVSMCAALASIAVLAVEKDNPGARGTYGLLAFHGNVHTDIRSMPTGPRFAAQFTAAFANGQKDTAYALFNALLGEETDDDARNLAEGIHALYDMAVSSGQQIRGGAR</sequence>
<evidence type="ECO:0000313" key="2">
    <source>
        <dbReference type="Proteomes" id="UP000265325"/>
    </source>
</evidence>
<gene>
    <name evidence="1" type="ORF">VO63_05415</name>
</gene>
<dbReference type="RefSeq" id="WP_046906386.1">
    <property type="nucleotide sequence ID" value="NZ_BAAAXG010000026.1"/>
</dbReference>
<accession>A0A2P2GVB2</accession>
<organism evidence="1 2">
    <name type="scientific">Streptomyces showdoensis</name>
    <dbReference type="NCBI Taxonomy" id="68268"/>
    <lineage>
        <taxon>Bacteria</taxon>
        <taxon>Bacillati</taxon>
        <taxon>Actinomycetota</taxon>
        <taxon>Actinomycetes</taxon>
        <taxon>Kitasatosporales</taxon>
        <taxon>Streptomycetaceae</taxon>
        <taxon>Streptomyces</taxon>
    </lineage>
</organism>
<dbReference type="AlphaFoldDB" id="A0A2P2GVB2"/>